<dbReference type="InterPro" id="IPR016098">
    <property type="entry name" value="CAP/MinC_C"/>
</dbReference>
<comment type="function">
    <text evidence="6">Cell division inhibitor that blocks the formation of polar Z ring septums. Rapidly oscillates between the poles of the cell to destabilize FtsZ filaments that have formed before they mature into polar Z rings. Prevents FtsZ polymerization.</text>
</comment>
<dbReference type="HAMAP" id="MF_00267">
    <property type="entry name" value="MinC"/>
    <property type="match status" value="1"/>
</dbReference>
<evidence type="ECO:0000256" key="1">
    <source>
        <dbReference type="ARBA" id="ARBA00006291"/>
    </source>
</evidence>
<dbReference type="Pfam" id="PF03775">
    <property type="entry name" value="MinC_C"/>
    <property type="match status" value="1"/>
</dbReference>
<evidence type="ECO:0000259" key="8">
    <source>
        <dbReference type="Pfam" id="PF22642"/>
    </source>
</evidence>
<organism evidence="9 10">
    <name type="scientific">Alicyclobacillus mengziensis</name>
    <dbReference type="NCBI Taxonomy" id="2931921"/>
    <lineage>
        <taxon>Bacteria</taxon>
        <taxon>Bacillati</taxon>
        <taxon>Bacillota</taxon>
        <taxon>Bacilli</taxon>
        <taxon>Bacillales</taxon>
        <taxon>Alicyclobacillaceae</taxon>
        <taxon>Alicyclobacillus</taxon>
    </lineage>
</organism>
<proteinExistence type="inferred from homology"/>
<dbReference type="PANTHER" id="PTHR34108:SF1">
    <property type="entry name" value="SEPTUM SITE-DETERMINING PROTEIN MINC"/>
    <property type="match status" value="1"/>
</dbReference>
<dbReference type="Gene3D" id="2.160.20.70">
    <property type="match status" value="1"/>
</dbReference>
<evidence type="ECO:0000256" key="6">
    <source>
        <dbReference type="HAMAP-Rule" id="MF_00267"/>
    </source>
</evidence>
<evidence type="ECO:0000256" key="4">
    <source>
        <dbReference type="ARBA" id="ARBA00023306"/>
    </source>
</evidence>
<dbReference type="GO" id="GO:0000917">
    <property type="term" value="P:division septum assembly"/>
    <property type="evidence" value="ECO:0007669"/>
    <property type="project" value="UniProtKB-KW"/>
</dbReference>
<keyword evidence="3 6" id="KW-0717">Septation</keyword>
<dbReference type="GO" id="GO:1901891">
    <property type="term" value="P:regulation of cell septum assembly"/>
    <property type="evidence" value="ECO:0007669"/>
    <property type="project" value="InterPro"/>
</dbReference>
<evidence type="ECO:0000256" key="2">
    <source>
        <dbReference type="ARBA" id="ARBA00022618"/>
    </source>
</evidence>
<evidence type="ECO:0000259" key="7">
    <source>
        <dbReference type="Pfam" id="PF03775"/>
    </source>
</evidence>
<dbReference type="EMBL" id="CP071182">
    <property type="protein sequence ID" value="QSO45913.1"/>
    <property type="molecule type" value="Genomic_DNA"/>
</dbReference>
<keyword evidence="4 6" id="KW-0131">Cell cycle</keyword>
<dbReference type="GO" id="GO:0000902">
    <property type="term" value="P:cell morphogenesis"/>
    <property type="evidence" value="ECO:0007669"/>
    <property type="project" value="InterPro"/>
</dbReference>
<dbReference type="Pfam" id="PF22642">
    <property type="entry name" value="MinC_N_1"/>
    <property type="match status" value="1"/>
</dbReference>
<dbReference type="SUPFAM" id="SSF63848">
    <property type="entry name" value="Cell-division inhibitor MinC, C-terminal domain"/>
    <property type="match status" value="1"/>
</dbReference>
<feature type="domain" description="Septum site-determining protein MinC N-terminal" evidence="8">
    <location>
        <begin position="17"/>
        <end position="93"/>
    </location>
</feature>
<dbReference type="Proteomes" id="UP000663505">
    <property type="component" value="Chromosome"/>
</dbReference>
<sequence>MVSRMTEQRHIEQKPPVAVKGIKAGLLFIIDEHCAHSELIAHLSEMFHGELSSMFSGPETNVYVDYGNRLMSIQETRDLITLFIEKENFILREFGAHTTARRSLFYNHSKEQDSEHIFKGTVRAGQQLVFKGDVVIIGDVNAGGEVAATGDVYILGRLRGIVHAGMDGDESAIIAAAEFSPMQLKIADWVSRAPESDGQPLQTFMEFAYLREDGMAVDKLLYVHSIRKELQNAR</sequence>
<reference evidence="9 10" key="1">
    <citation type="submission" date="2021-02" db="EMBL/GenBank/DDBJ databases">
        <title>Alicyclobacillus curvatus sp. nov. and Alicyclobacillus mengziensis sp. nov., two acidophilic bacteria isolated from acid mine drainage.</title>
        <authorList>
            <person name="Huang Y."/>
        </authorList>
    </citation>
    <scope>NUCLEOTIDE SEQUENCE [LARGE SCALE GENOMIC DNA]</scope>
    <source>
        <strain evidence="9 10">S30H14</strain>
    </source>
</reference>
<protein>
    <recommendedName>
        <fullName evidence="6">Probable septum site-determining protein MinC</fullName>
    </recommendedName>
</protein>
<keyword evidence="10" id="KW-1185">Reference proteome</keyword>
<evidence type="ECO:0000313" key="10">
    <source>
        <dbReference type="Proteomes" id="UP000663505"/>
    </source>
</evidence>
<dbReference type="KEGG" id="afx:JZ786_15365"/>
<comment type="subunit">
    <text evidence="5 6">Interacts with MinD and FtsZ.</text>
</comment>
<dbReference type="InterPro" id="IPR055219">
    <property type="entry name" value="MinC_N_1"/>
</dbReference>
<comment type="similarity">
    <text evidence="1 6">Belongs to the MinC family.</text>
</comment>
<accession>A0A9X7VVL5</accession>
<keyword evidence="2 6" id="KW-0132">Cell division</keyword>
<dbReference type="RefSeq" id="WP_206655285.1">
    <property type="nucleotide sequence ID" value="NZ_CP071182.1"/>
</dbReference>
<gene>
    <name evidence="6" type="primary">minC</name>
    <name evidence="9" type="ORF">JZ786_15365</name>
</gene>
<dbReference type="InterPro" id="IPR013033">
    <property type="entry name" value="MinC"/>
</dbReference>
<dbReference type="InterPro" id="IPR036145">
    <property type="entry name" value="MinC_C_sf"/>
</dbReference>
<dbReference type="InterPro" id="IPR005526">
    <property type="entry name" value="Septum_form_inhib_MinC_C"/>
</dbReference>
<evidence type="ECO:0000256" key="5">
    <source>
        <dbReference type="ARBA" id="ARBA00046874"/>
    </source>
</evidence>
<dbReference type="AlphaFoldDB" id="A0A9X7VVL5"/>
<dbReference type="PANTHER" id="PTHR34108">
    <property type="entry name" value="SEPTUM SITE-DETERMINING PROTEIN MINC"/>
    <property type="match status" value="1"/>
</dbReference>
<name>A0A9X7VVL5_9BACL</name>
<feature type="domain" description="Septum formation inhibitor MinC C-terminal" evidence="7">
    <location>
        <begin position="118"/>
        <end position="215"/>
    </location>
</feature>
<evidence type="ECO:0000256" key="3">
    <source>
        <dbReference type="ARBA" id="ARBA00023210"/>
    </source>
</evidence>
<dbReference type="Gene3D" id="3.30.160.540">
    <property type="match status" value="1"/>
</dbReference>
<evidence type="ECO:0000313" key="9">
    <source>
        <dbReference type="EMBL" id="QSO45913.1"/>
    </source>
</evidence>